<accession>A0AAU9JSZ9</accession>
<dbReference type="EMBL" id="CAJZBQ010000045">
    <property type="protein sequence ID" value="CAG9328236.1"/>
    <property type="molecule type" value="Genomic_DNA"/>
</dbReference>
<dbReference type="AlphaFoldDB" id="A0AAU9JSZ9"/>
<name>A0AAU9JSZ9_9CILI</name>
<protein>
    <submittedName>
        <fullName evidence="1">Uncharacterized protein</fullName>
    </submittedName>
</protein>
<proteinExistence type="predicted"/>
<reference evidence="1" key="1">
    <citation type="submission" date="2021-09" db="EMBL/GenBank/DDBJ databases">
        <authorList>
            <consortium name="AG Swart"/>
            <person name="Singh M."/>
            <person name="Singh A."/>
            <person name="Seah K."/>
            <person name="Emmerich C."/>
        </authorList>
    </citation>
    <scope>NUCLEOTIDE SEQUENCE</scope>
    <source>
        <strain evidence="1">ATCC30299</strain>
    </source>
</reference>
<comment type="caution">
    <text evidence="1">The sequence shown here is derived from an EMBL/GenBank/DDBJ whole genome shotgun (WGS) entry which is preliminary data.</text>
</comment>
<sequence length="72" mass="8585">MTLQCFVYKWKIWSVMHWIRYPASSVYVNSNLDLVTTSLMCSRLTLYEKSYVTNLKISLFSFCYLQGLFHSQ</sequence>
<evidence type="ECO:0000313" key="1">
    <source>
        <dbReference type="EMBL" id="CAG9328236.1"/>
    </source>
</evidence>
<organism evidence="1 2">
    <name type="scientific">Blepharisma stoltei</name>
    <dbReference type="NCBI Taxonomy" id="1481888"/>
    <lineage>
        <taxon>Eukaryota</taxon>
        <taxon>Sar</taxon>
        <taxon>Alveolata</taxon>
        <taxon>Ciliophora</taxon>
        <taxon>Postciliodesmatophora</taxon>
        <taxon>Heterotrichea</taxon>
        <taxon>Heterotrichida</taxon>
        <taxon>Blepharismidae</taxon>
        <taxon>Blepharisma</taxon>
    </lineage>
</organism>
<evidence type="ECO:0000313" key="2">
    <source>
        <dbReference type="Proteomes" id="UP001162131"/>
    </source>
</evidence>
<gene>
    <name evidence="1" type="ORF">BSTOLATCC_MIC45691</name>
</gene>
<keyword evidence="2" id="KW-1185">Reference proteome</keyword>
<dbReference type="Proteomes" id="UP001162131">
    <property type="component" value="Unassembled WGS sequence"/>
</dbReference>